<dbReference type="PANTHER" id="PTHR33446">
    <property type="entry name" value="PROTEIN TONB-RELATED"/>
    <property type="match status" value="1"/>
</dbReference>
<dbReference type="GO" id="GO:0098797">
    <property type="term" value="C:plasma membrane protein complex"/>
    <property type="evidence" value="ECO:0007669"/>
    <property type="project" value="TreeGrafter"/>
</dbReference>
<dbReference type="Pfam" id="PF03544">
    <property type="entry name" value="TonB_C"/>
    <property type="match status" value="1"/>
</dbReference>
<dbReference type="AlphaFoldDB" id="A0A4R1G0V2"/>
<organism evidence="13 14">
    <name type="scientific">Volucribacter psittacicida</name>
    <dbReference type="NCBI Taxonomy" id="203482"/>
    <lineage>
        <taxon>Bacteria</taxon>
        <taxon>Pseudomonadati</taxon>
        <taxon>Pseudomonadota</taxon>
        <taxon>Gammaproteobacteria</taxon>
        <taxon>Pasteurellales</taxon>
        <taxon>Pasteurellaceae</taxon>
        <taxon>Volucribacter</taxon>
    </lineage>
</organism>
<evidence type="ECO:0000313" key="14">
    <source>
        <dbReference type="Proteomes" id="UP000294702"/>
    </source>
</evidence>
<sequence length="284" mass="32217">MMQQEFNYSFNSCKQWGITLAISLLIHCGIIYYVVRTPLENHSPLLMSAVMLEFSDPPQSISIIEQVPIGPVQQMVKKTQLPEHQENQSLQDNLPSVEDHSPPEVKPEIVVKKQENQEIVKKVKPKKNVSHNKEQLIKKQRENKVKQAVIDKVESPYSNHLTTAPVDGNSQKIAAEFTSSSQGNSKQVTWNALVRSHLERYLRYPQQALNKKWRGRTMVRITIDPSGKVLAVSLHQSSGRAEFDHEAIANVKRASPLPKPPAHLISGQTLQFIVPINFDFDKYS</sequence>
<keyword evidence="5" id="KW-0997">Cell inner membrane</keyword>
<dbReference type="PANTHER" id="PTHR33446:SF2">
    <property type="entry name" value="PROTEIN TONB"/>
    <property type="match status" value="1"/>
</dbReference>
<accession>A0A4R1G0V2</accession>
<dbReference type="GO" id="GO:0015031">
    <property type="term" value="P:protein transport"/>
    <property type="evidence" value="ECO:0007669"/>
    <property type="project" value="UniProtKB-KW"/>
</dbReference>
<keyword evidence="7" id="KW-0653">Protein transport</keyword>
<dbReference type="GO" id="GO:0055085">
    <property type="term" value="P:transmembrane transport"/>
    <property type="evidence" value="ECO:0007669"/>
    <property type="project" value="InterPro"/>
</dbReference>
<keyword evidence="8 11" id="KW-1133">Transmembrane helix</keyword>
<dbReference type="InterPro" id="IPR037682">
    <property type="entry name" value="TonB_C"/>
</dbReference>
<dbReference type="Gene3D" id="3.30.1150.10">
    <property type="match status" value="1"/>
</dbReference>
<evidence type="ECO:0000256" key="9">
    <source>
        <dbReference type="ARBA" id="ARBA00023136"/>
    </source>
</evidence>
<dbReference type="SUPFAM" id="SSF74653">
    <property type="entry name" value="TolA/TonB C-terminal domain"/>
    <property type="match status" value="1"/>
</dbReference>
<keyword evidence="14" id="KW-1185">Reference proteome</keyword>
<dbReference type="Proteomes" id="UP000294702">
    <property type="component" value="Unassembled WGS sequence"/>
</dbReference>
<proteinExistence type="inferred from homology"/>
<feature type="domain" description="TonB C-terminal" evidence="12">
    <location>
        <begin position="189"/>
        <end position="284"/>
    </location>
</feature>
<evidence type="ECO:0000256" key="4">
    <source>
        <dbReference type="ARBA" id="ARBA00022475"/>
    </source>
</evidence>
<dbReference type="EMBL" id="SMFT01000001">
    <property type="protein sequence ID" value="TCK01687.1"/>
    <property type="molecule type" value="Genomic_DNA"/>
</dbReference>
<keyword evidence="6 11" id="KW-0812">Transmembrane</keyword>
<dbReference type="OrthoDB" id="8703302at2"/>
<dbReference type="NCBIfam" id="TIGR01352">
    <property type="entry name" value="tonB_Cterm"/>
    <property type="match status" value="1"/>
</dbReference>
<keyword evidence="4" id="KW-1003">Cell membrane</keyword>
<comment type="subcellular location">
    <subcellularLocation>
        <location evidence="1">Cell inner membrane</location>
        <topology evidence="1">Single-pass membrane protein</topology>
        <orientation evidence="1">Periplasmic side</orientation>
    </subcellularLocation>
</comment>
<feature type="transmembrane region" description="Helical" evidence="11">
    <location>
        <begin position="16"/>
        <end position="35"/>
    </location>
</feature>
<evidence type="ECO:0000259" key="12">
    <source>
        <dbReference type="PROSITE" id="PS52015"/>
    </source>
</evidence>
<dbReference type="InterPro" id="IPR006260">
    <property type="entry name" value="TonB/TolA_C"/>
</dbReference>
<evidence type="ECO:0000256" key="5">
    <source>
        <dbReference type="ARBA" id="ARBA00022519"/>
    </source>
</evidence>
<comment type="similarity">
    <text evidence="2">Belongs to the TonB family.</text>
</comment>
<evidence type="ECO:0000256" key="2">
    <source>
        <dbReference type="ARBA" id="ARBA00006555"/>
    </source>
</evidence>
<evidence type="ECO:0000256" key="3">
    <source>
        <dbReference type="ARBA" id="ARBA00022448"/>
    </source>
</evidence>
<gene>
    <name evidence="13" type="ORF">EV694_0308</name>
</gene>
<dbReference type="RefSeq" id="WP_132688255.1">
    <property type="nucleotide sequence ID" value="NZ_SMFT01000001.1"/>
</dbReference>
<evidence type="ECO:0000256" key="7">
    <source>
        <dbReference type="ARBA" id="ARBA00022927"/>
    </source>
</evidence>
<protein>
    <submittedName>
        <fullName evidence="13">Protein TonB</fullName>
    </submittedName>
</protein>
<evidence type="ECO:0000313" key="13">
    <source>
        <dbReference type="EMBL" id="TCK01687.1"/>
    </source>
</evidence>
<evidence type="ECO:0000256" key="8">
    <source>
        <dbReference type="ARBA" id="ARBA00022989"/>
    </source>
</evidence>
<name>A0A4R1G0V2_9PAST</name>
<evidence type="ECO:0000256" key="10">
    <source>
        <dbReference type="SAM" id="MobiDB-lite"/>
    </source>
</evidence>
<keyword evidence="3" id="KW-0813">Transport</keyword>
<evidence type="ECO:0000256" key="6">
    <source>
        <dbReference type="ARBA" id="ARBA00022692"/>
    </source>
</evidence>
<feature type="region of interest" description="Disordered" evidence="10">
    <location>
        <begin position="82"/>
        <end position="103"/>
    </location>
</feature>
<dbReference type="PROSITE" id="PS52015">
    <property type="entry name" value="TONB_CTD"/>
    <property type="match status" value="1"/>
</dbReference>
<comment type="caution">
    <text evidence="13">The sequence shown here is derived from an EMBL/GenBank/DDBJ whole genome shotgun (WGS) entry which is preliminary data.</text>
</comment>
<dbReference type="GO" id="GO:0031992">
    <property type="term" value="F:energy transducer activity"/>
    <property type="evidence" value="ECO:0007669"/>
    <property type="project" value="TreeGrafter"/>
</dbReference>
<evidence type="ECO:0000256" key="1">
    <source>
        <dbReference type="ARBA" id="ARBA00004383"/>
    </source>
</evidence>
<keyword evidence="9 11" id="KW-0472">Membrane</keyword>
<dbReference type="InterPro" id="IPR051045">
    <property type="entry name" value="TonB-dependent_transducer"/>
</dbReference>
<evidence type="ECO:0000256" key="11">
    <source>
        <dbReference type="SAM" id="Phobius"/>
    </source>
</evidence>
<reference evidence="13 14" key="1">
    <citation type="submission" date="2019-03" db="EMBL/GenBank/DDBJ databases">
        <title>Genomic Encyclopedia of Type Strains, Phase IV (KMG-IV): sequencing the most valuable type-strain genomes for metagenomic binning, comparative biology and taxonomic classification.</title>
        <authorList>
            <person name="Goeker M."/>
        </authorList>
    </citation>
    <scope>NUCLEOTIDE SEQUENCE [LARGE SCALE GENOMIC DNA]</scope>
    <source>
        <strain evidence="13 14">DSM 15534</strain>
    </source>
</reference>